<dbReference type="EC" id="2.7.13.3" evidence="3"/>
<dbReference type="Pfam" id="PF02743">
    <property type="entry name" value="dCache_1"/>
    <property type="match status" value="1"/>
</dbReference>
<evidence type="ECO:0000256" key="10">
    <source>
        <dbReference type="ARBA" id="ARBA00023012"/>
    </source>
</evidence>
<dbReference type="GO" id="GO:0005886">
    <property type="term" value="C:plasma membrane"/>
    <property type="evidence" value="ECO:0007669"/>
    <property type="project" value="UniProtKB-SubCell"/>
</dbReference>
<evidence type="ECO:0000313" key="17">
    <source>
        <dbReference type="Proteomes" id="UP000622687"/>
    </source>
</evidence>
<dbReference type="AlphaFoldDB" id="A0A934HX61"/>
<dbReference type="Proteomes" id="UP000622687">
    <property type="component" value="Unassembled WGS sequence"/>
</dbReference>
<dbReference type="SUPFAM" id="SSF47384">
    <property type="entry name" value="Homodimeric domain of signal transducing histidine kinase"/>
    <property type="match status" value="1"/>
</dbReference>
<keyword evidence="8 16" id="KW-0418">Kinase</keyword>
<keyword evidence="11 13" id="KW-0472">Membrane</keyword>
<keyword evidence="4" id="KW-1003">Cell membrane</keyword>
<dbReference type="CDD" id="cd12913">
    <property type="entry name" value="PDC1_MCP_like"/>
    <property type="match status" value="1"/>
</dbReference>
<feature type="transmembrane region" description="Helical" evidence="13">
    <location>
        <begin position="343"/>
        <end position="363"/>
    </location>
</feature>
<dbReference type="SUPFAM" id="SSF55874">
    <property type="entry name" value="ATPase domain of HSP90 chaperone/DNA topoisomerase II/histidine kinase"/>
    <property type="match status" value="1"/>
</dbReference>
<keyword evidence="6" id="KW-0808">Transferase</keyword>
<evidence type="ECO:0000259" key="14">
    <source>
        <dbReference type="PROSITE" id="PS50109"/>
    </source>
</evidence>
<feature type="coiled-coil region" evidence="12">
    <location>
        <begin position="413"/>
        <end position="440"/>
    </location>
</feature>
<feature type="transmembrane region" description="Helical" evidence="13">
    <location>
        <begin position="12"/>
        <end position="31"/>
    </location>
</feature>
<dbReference type="InterPro" id="IPR003660">
    <property type="entry name" value="HAMP_dom"/>
</dbReference>
<evidence type="ECO:0000259" key="15">
    <source>
        <dbReference type="PROSITE" id="PS50885"/>
    </source>
</evidence>
<evidence type="ECO:0000256" key="11">
    <source>
        <dbReference type="ARBA" id="ARBA00023136"/>
    </source>
</evidence>
<dbReference type="InterPro" id="IPR003594">
    <property type="entry name" value="HATPase_dom"/>
</dbReference>
<keyword evidence="17" id="KW-1185">Reference proteome</keyword>
<dbReference type="SUPFAM" id="SSF103190">
    <property type="entry name" value="Sensory domain-like"/>
    <property type="match status" value="1"/>
</dbReference>
<dbReference type="Gene3D" id="1.10.287.130">
    <property type="match status" value="1"/>
</dbReference>
<comment type="subcellular location">
    <subcellularLocation>
        <location evidence="2">Cell membrane</location>
        <topology evidence="2">Multi-pass membrane protein</topology>
    </subcellularLocation>
</comment>
<dbReference type="SMART" id="SM00387">
    <property type="entry name" value="HATPase_c"/>
    <property type="match status" value="1"/>
</dbReference>
<evidence type="ECO:0000256" key="1">
    <source>
        <dbReference type="ARBA" id="ARBA00000085"/>
    </source>
</evidence>
<keyword evidence="10" id="KW-0902">Two-component regulatory system</keyword>
<dbReference type="CDD" id="cd00082">
    <property type="entry name" value="HisKA"/>
    <property type="match status" value="1"/>
</dbReference>
<comment type="catalytic activity">
    <reaction evidence="1">
        <text>ATP + protein L-histidine = ADP + protein N-phospho-L-histidine.</text>
        <dbReference type="EC" id="2.7.13.3"/>
    </reaction>
</comment>
<feature type="domain" description="Histidine kinase" evidence="14">
    <location>
        <begin position="471"/>
        <end position="702"/>
    </location>
</feature>
<keyword evidence="12" id="KW-0175">Coiled coil</keyword>
<dbReference type="InterPro" id="IPR033479">
    <property type="entry name" value="dCache_1"/>
</dbReference>
<dbReference type="PRINTS" id="PR00344">
    <property type="entry name" value="BCTRLSENSOR"/>
</dbReference>
<dbReference type="PROSITE" id="PS50885">
    <property type="entry name" value="HAMP"/>
    <property type="match status" value="1"/>
</dbReference>
<name>A0A934HX61_9CLOT</name>
<dbReference type="RefSeq" id="WP_211142115.1">
    <property type="nucleotide sequence ID" value="NZ_JAEEGB010000007.1"/>
</dbReference>
<evidence type="ECO:0000313" key="16">
    <source>
        <dbReference type="EMBL" id="MBI6872617.1"/>
    </source>
</evidence>
<evidence type="ECO:0000256" key="2">
    <source>
        <dbReference type="ARBA" id="ARBA00004651"/>
    </source>
</evidence>
<sequence length="706" mass="80062">MRKKMVSLKTVVAMYFISFIIIILSILAILWKADYNWLAKEQGDKILKALNENTQQSLRDMLSKPLEINQLFAGDISREKYFNDKDLNNIEDYTKYFLEKIKNQMPQVTAIGYGDERGNYVGIRVNDNNALNLMLKDKRTENKLNIYNKEILESRISTSYEGYDPRTRPWYIPVKKTLREQWSDIYINNDEKMEATISTLVPVFDNSKNFKGVTCIDINLSRINKFLKANETKGTGVIYIVDKNWNLIAHSGDEAVMKITQENPNANKMVNAAENKNILISKTAKYLQENRIAQYKTIQINIENEQNFALISPMEEPQGLEWRVVVVIPEKDLMGTIKARQNITIAIILIITIIGALAGLVILKRIINPILESSKAAFQLSSGNWDVKLDTEKIQFNEIYELSIAFNYMSANLKKSFNELVEAQDEIKRLNEAEKQSLENLVLERTQELRIAMKELIDKEKLASLGSLVSGVAHEINTPLGVSVSAASYLESINKKNLALLSEGKMTKKNFVEYINSIDESSKILNVNLNRASELIKSFKAIAVNQIIEEKTNFNLYEYIQTVLLSLKHEYKNTNHQFIINCDKDLVINSYSGAFSQVIVNLIMNSLIHGFKDKKDGTIKIDINKNDDKLSILYSDNGCGISGENIQKIFDPFFTTNRNKGGSGLGLNVVYNLITGPLNGKIVCESVVGQGTTFKINISLSQGVER</sequence>
<dbReference type="SUPFAM" id="SSF158472">
    <property type="entry name" value="HAMP domain-like"/>
    <property type="match status" value="1"/>
</dbReference>
<comment type="caution">
    <text evidence="16">The sequence shown here is derived from an EMBL/GenBank/DDBJ whole genome shotgun (WGS) entry which is preliminary data.</text>
</comment>
<evidence type="ECO:0000256" key="9">
    <source>
        <dbReference type="ARBA" id="ARBA00022989"/>
    </source>
</evidence>
<evidence type="ECO:0000256" key="5">
    <source>
        <dbReference type="ARBA" id="ARBA00022553"/>
    </source>
</evidence>
<proteinExistence type="predicted"/>
<dbReference type="Pfam" id="PF02518">
    <property type="entry name" value="HATPase_c"/>
    <property type="match status" value="1"/>
</dbReference>
<dbReference type="PROSITE" id="PS50109">
    <property type="entry name" value="HIS_KIN"/>
    <property type="match status" value="1"/>
</dbReference>
<evidence type="ECO:0000256" key="8">
    <source>
        <dbReference type="ARBA" id="ARBA00022777"/>
    </source>
</evidence>
<dbReference type="GO" id="GO:0000155">
    <property type="term" value="F:phosphorelay sensor kinase activity"/>
    <property type="evidence" value="ECO:0007669"/>
    <property type="project" value="InterPro"/>
</dbReference>
<protein>
    <recommendedName>
        <fullName evidence="3">histidine kinase</fullName>
        <ecNumber evidence="3">2.7.13.3</ecNumber>
    </recommendedName>
</protein>
<gene>
    <name evidence="16" type="ORF">I6U51_07815</name>
</gene>
<evidence type="ECO:0000256" key="4">
    <source>
        <dbReference type="ARBA" id="ARBA00022475"/>
    </source>
</evidence>
<dbReference type="PANTHER" id="PTHR43065">
    <property type="entry name" value="SENSOR HISTIDINE KINASE"/>
    <property type="match status" value="1"/>
</dbReference>
<reference evidence="16" key="1">
    <citation type="submission" date="2020-12" db="EMBL/GenBank/DDBJ databases">
        <title>Clostridium thailandense sp. nov., a novel acetogenic bacterium isolated from peat land soil in Thailand.</title>
        <authorList>
            <person name="Chaikitkaew S."/>
            <person name="Birkeland N.K."/>
        </authorList>
    </citation>
    <scope>NUCLEOTIDE SEQUENCE</scope>
    <source>
        <strain evidence="16">DSM 17425</strain>
    </source>
</reference>
<keyword evidence="9 13" id="KW-1133">Transmembrane helix</keyword>
<evidence type="ECO:0000256" key="12">
    <source>
        <dbReference type="SAM" id="Coils"/>
    </source>
</evidence>
<dbReference type="InterPro" id="IPR004358">
    <property type="entry name" value="Sig_transdc_His_kin-like_C"/>
</dbReference>
<evidence type="ECO:0000256" key="13">
    <source>
        <dbReference type="SAM" id="Phobius"/>
    </source>
</evidence>
<dbReference type="Gene3D" id="3.30.450.20">
    <property type="entry name" value="PAS domain"/>
    <property type="match status" value="1"/>
</dbReference>
<keyword evidence="5" id="KW-0597">Phosphoprotein</keyword>
<evidence type="ECO:0000256" key="3">
    <source>
        <dbReference type="ARBA" id="ARBA00012438"/>
    </source>
</evidence>
<dbReference type="Gene3D" id="6.10.340.10">
    <property type="match status" value="1"/>
</dbReference>
<accession>A0A934HX61</accession>
<dbReference type="Gene3D" id="3.30.565.10">
    <property type="entry name" value="Histidine kinase-like ATPase, C-terminal domain"/>
    <property type="match status" value="1"/>
</dbReference>
<dbReference type="InterPro" id="IPR029151">
    <property type="entry name" value="Sensor-like_sf"/>
</dbReference>
<dbReference type="PANTHER" id="PTHR43065:SF47">
    <property type="match status" value="1"/>
</dbReference>
<dbReference type="InterPro" id="IPR036890">
    <property type="entry name" value="HATPase_C_sf"/>
</dbReference>
<dbReference type="InterPro" id="IPR005467">
    <property type="entry name" value="His_kinase_dom"/>
</dbReference>
<dbReference type="EMBL" id="JAEEGB010000007">
    <property type="protein sequence ID" value="MBI6872617.1"/>
    <property type="molecule type" value="Genomic_DNA"/>
</dbReference>
<dbReference type="InterPro" id="IPR003661">
    <property type="entry name" value="HisK_dim/P_dom"/>
</dbReference>
<organism evidence="16 17">
    <name type="scientific">Clostridium aciditolerans</name>
    <dbReference type="NCBI Taxonomy" id="339861"/>
    <lineage>
        <taxon>Bacteria</taxon>
        <taxon>Bacillati</taxon>
        <taxon>Bacillota</taxon>
        <taxon>Clostridia</taxon>
        <taxon>Eubacteriales</taxon>
        <taxon>Clostridiaceae</taxon>
        <taxon>Clostridium</taxon>
    </lineage>
</organism>
<keyword evidence="7 13" id="KW-0812">Transmembrane</keyword>
<dbReference type="InterPro" id="IPR036097">
    <property type="entry name" value="HisK_dim/P_sf"/>
</dbReference>
<dbReference type="CDD" id="cd06225">
    <property type="entry name" value="HAMP"/>
    <property type="match status" value="1"/>
</dbReference>
<evidence type="ECO:0000256" key="6">
    <source>
        <dbReference type="ARBA" id="ARBA00022679"/>
    </source>
</evidence>
<feature type="domain" description="HAMP" evidence="15">
    <location>
        <begin position="364"/>
        <end position="418"/>
    </location>
</feature>
<evidence type="ECO:0000256" key="7">
    <source>
        <dbReference type="ARBA" id="ARBA00022692"/>
    </source>
</evidence>